<dbReference type="Pfam" id="PF09509">
    <property type="entry name" value="Hypoth_Ymh"/>
    <property type="match status" value="1"/>
</dbReference>
<feature type="domain" description="Conserved hypothetical protein CHP02391" evidence="2">
    <location>
        <begin position="107"/>
        <end position="218"/>
    </location>
</feature>
<keyword evidence="1" id="KW-1133">Transmembrane helix</keyword>
<protein>
    <recommendedName>
        <fullName evidence="2">Conserved hypothetical protein CHP02391 domain-containing protein</fullName>
    </recommendedName>
</protein>
<keyword evidence="1" id="KW-0812">Transmembrane</keyword>
<gene>
    <name evidence="3" type="ORF">XH94_38110</name>
</gene>
<proteinExistence type="predicted"/>
<dbReference type="InterPro" id="IPR012654">
    <property type="entry name" value="CHP02391"/>
</dbReference>
<evidence type="ECO:0000259" key="2">
    <source>
        <dbReference type="Pfam" id="PF09509"/>
    </source>
</evidence>
<dbReference type="Proteomes" id="UP000290565">
    <property type="component" value="Unassembled WGS sequence"/>
</dbReference>
<dbReference type="AlphaFoldDB" id="A0A4Q0RR70"/>
<reference evidence="3 4" key="1">
    <citation type="submission" date="2015-04" db="EMBL/GenBank/DDBJ databases">
        <title>Comparative genomics of rhizobia nodulating Arachis hypogaea in China.</title>
        <authorList>
            <person name="Li Y."/>
        </authorList>
    </citation>
    <scope>NUCLEOTIDE SEQUENCE [LARGE SCALE GENOMIC DNA]</scope>
    <source>
        <strain evidence="3 4">CCBAU 51787</strain>
    </source>
</reference>
<dbReference type="EMBL" id="LBJM01000208">
    <property type="protein sequence ID" value="RXH21198.1"/>
    <property type="molecule type" value="Genomic_DNA"/>
</dbReference>
<name>A0A4Q0RR70_9BRAD</name>
<evidence type="ECO:0000313" key="3">
    <source>
        <dbReference type="EMBL" id="RXH21198.1"/>
    </source>
</evidence>
<sequence length="227" mass="25091">MLSLTAEDLGLVLLELMQAVRGPVFTSSEFEMPLWNANVPQYPPHKRRPVGRAVAEAWQWLENEGLVMADPDQPNGYFCLTRKGAALKSPANIEAYRYGKLLPDGLLQEKLATKVRPMFLRGDYDVAVVQAFKQVEVAVRGAAELPEDLTGQKLMREAFHPDKGPLRDKLAPPGERQALMELFSGAFGLARNPLSHRNVAVSRVEAAQLIGLASYLLTMAGWLGVLR</sequence>
<comment type="caution">
    <text evidence="3">The sequence shown here is derived from an EMBL/GenBank/DDBJ whole genome shotgun (WGS) entry which is preliminary data.</text>
</comment>
<keyword evidence="1" id="KW-0472">Membrane</keyword>
<evidence type="ECO:0000313" key="4">
    <source>
        <dbReference type="Proteomes" id="UP000290565"/>
    </source>
</evidence>
<evidence type="ECO:0000256" key="1">
    <source>
        <dbReference type="SAM" id="Phobius"/>
    </source>
</evidence>
<organism evidence="3 4">
    <name type="scientific">Bradyrhizobium zhanjiangense</name>
    <dbReference type="NCBI Taxonomy" id="1325107"/>
    <lineage>
        <taxon>Bacteria</taxon>
        <taxon>Pseudomonadati</taxon>
        <taxon>Pseudomonadota</taxon>
        <taxon>Alphaproteobacteria</taxon>
        <taxon>Hyphomicrobiales</taxon>
        <taxon>Nitrobacteraceae</taxon>
        <taxon>Bradyrhizobium</taxon>
    </lineage>
</organism>
<dbReference type="NCBIfam" id="TIGR02391">
    <property type="entry name" value="hypoth_ymh"/>
    <property type="match status" value="1"/>
</dbReference>
<accession>A0A4Q0RR70</accession>
<feature type="transmembrane region" description="Helical" evidence="1">
    <location>
        <begin position="206"/>
        <end position="226"/>
    </location>
</feature>